<feature type="compositionally biased region" description="Basic and acidic residues" evidence="3">
    <location>
        <begin position="1356"/>
        <end position="1366"/>
    </location>
</feature>
<protein>
    <submittedName>
        <fullName evidence="5">Leucine rich pentatricopeptide repeat containing</fullName>
    </submittedName>
</protein>
<name>A0A8C4T1E5_ERPCA</name>
<sequence length="1376" mass="155678">PIAKSLSKRGIRILTLQTWLFLCRYLTNVGARLFSIATQQTGLSKEEPSTAVRSRQAQQFDWALNKLDSSVRRTGRITKTLLLKIFHDICRTGYPSGNQALLLLRSCGSLLPEIPPAERTELAHRIWDKLQSLGAVYDVSHYNALLKVYLQNEHKFLPTEFLSKMEAASIVPNRVTYQRLISAYCNEGDIEGASKILGFMKNNNLPITEAVFSALVTGHARASDMENAENILSVMKTAGIEPGPDTYLALLRAYAEKGDIEHIKQTLETIEKTNVSLLDRDLLQVIFSLSKSGHEKLVPDILERMRHDRGYIPDAMNLCLTLVTRGLEDTAFEVLKTFPSNHSEGQNGDAMDLGNFFLRHCVNMDKSIDRLKMYCRKLQESDLHTSALQFTLYCALDAKKTGMAVELMKEMKMDGLPVRQHYFWPLLIHHQKHKNVQGTSEVLRAMQELGLETDVDTYSNYILSSFDSLDSARAVLKEEGCSLDSPEFAAAELRIEASRGRLENVLSLREYTGISSWILVTSPCLCVCHHVIILSLQITELLYRDGRYCQTPSRPTDLVGFFLYNLIDSMSDSEVQAKEEVLRQYFHQLKEMDIVIPVNTYRGIRNLLDSYHVPELIKVCAELCPGSKVSELESNLRDLKAEGRLSGILTTGFCLRQNLQKALEVKETYEDDMALGGYAALINQCCRHGKAEEAFSLKQELNRKDSSATLDINKYLSLVKVLSKDGQLQDAVDILKEIKEKNVELRDSSSTSFFHILNASAMRGEEEAIKRLQDEIFTLDLAKPSANLCSPLVTVYLERGDLPGALDATMDCQKKYSQLPRLHDILCKLVENGETELLQKAMDFISQERGEMTMLYDIFFAFLQTKKYKEARRIIETPGLRARSGRLQWFAEKCITTNQVDTLEQLVEMTQKLFESDRDEMYYYLLRSYLENGDWKKAEVAWTKMQEENIIPRDRTLRLLAEILESGGQEVPFTVPETWYDEANVSEDVVSTTKEHKLRSSHTAVPAESHLDFQRRVISLCKRKKTAEAEDKGITLSSAAYNILLKSLLAESNLEDAMKVKDIACTRIKGFTLSDAANSLLLITQGRRGHLKDAVNTLKSILQAERVPTQMAITRLVQGLGKAGDVEGIQEVEGLMEKLAQHIKLSRMLYINNTALAHIYNHNTDQAVEYLESVLTPAGDGTKSLLPLSSISFVFRRVLEEKLDSTLDKLSAMAERLAQHFSFYRPVTDLFLQLLDVGRVDDARLLLQRCAGIAEQRDILVSYITKVARNTGKAENITALLDVLPDFTDKEVAYAYLMKCYSLNNNCSSAKELYEKMLKENVKTDELCLKRLAVLLRNAGEPVPFTEPPESFKYYADKLRQEHQEHTSSSSSSEED</sequence>
<dbReference type="InterPro" id="IPR033490">
    <property type="entry name" value="LRP130"/>
</dbReference>
<feature type="repeat" description="PPR" evidence="2">
    <location>
        <begin position="918"/>
        <end position="952"/>
    </location>
</feature>
<dbReference type="PANTHER" id="PTHR46669">
    <property type="entry name" value="LEUCINE-RICH PPR MOTIF-CONTAINING PROTEIN, MITOCHONDRIAL"/>
    <property type="match status" value="1"/>
</dbReference>
<dbReference type="Pfam" id="PF17177">
    <property type="entry name" value="PPR_long"/>
    <property type="match status" value="1"/>
</dbReference>
<evidence type="ECO:0000313" key="6">
    <source>
        <dbReference type="Proteomes" id="UP000694620"/>
    </source>
</evidence>
<dbReference type="InterPro" id="IPR011990">
    <property type="entry name" value="TPR-like_helical_dom_sf"/>
</dbReference>
<evidence type="ECO:0000256" key="3">
    <source>
        <dbReference type="SAM" id="MobiDB-lite"/>
    </source>
</evidence>
<accession>A0A8C4T1E5</accession>
<dbReference type="GO" id="GO:0070129">
    <property type="term" value="P:regulation of mitochondrial translation"/>
    <property type="evidence" value="ECO:0007669"/>
    <property type="project" value="TreeGrafter"/>
</dbReference>
<organism evidence="5 6">
    <name type="scientific">Erpetoichthys calabaricus</name>
    <name type="common">Rope fish</name>
    <name type="synonym">Calamoichthys calabaricus</name>
    <dbReference type="NCBI Taxonomy" id="27687"/>
    <lineage>
        <taxon>Eukaryota</taxon>
        <taxon>Metazoa</taxon>
        <taxon>Chordata</taxon>
        <taxon>Craniata</taxon>
        <taxon>Vertebrata</taxon>
        <taxon>Euteleostomi</taxon>
        <taxon>Actinopterygii</taxon>
        <taxon>Polypteriformes</taxon>
        <taxon>Polypteridae</taxon>
        <taxon>Erpetoichthys</taxon>
    </lineage>
</organism>
<reference evidence="5" key="2">
    <citation type="submission" date="2025-08" db="UniProtKB">
        <authorList>
            <consortium name="Ensembl"/>
        </authorList>
    </citation>
    <scope>IDENTIFICATION</scope>
</reference>
<evidence type="ECO:0000313" key="5">
    <source>
        <dbReference type="Ensembl" id="ENSECRP00000024308.1"/>
    </source>
</evidence>
<dbReference type="GeneTree" id="ENSGT00960000186682"/>
<dbReference type="Pfam" id="PF01535">
    <property type="entry name" value="PPR"/>
    <property type="match status" value="2"/>
</dbReference>
<dbReference type="Ensembl" id="ENSECRT00000024842.1">
    <property type="protein sequence ID" value="ENSECRP00000024308.1"/>
    <property type="gene ID" value="ENSECRG00000015891.1"/>
</dbReference>
<feature type="repeat" description="PPR" evidence="2">
    <location>
        <begin position="711"/>
        <end position="745"/>
    </location>
</feature>
<keyword evidence="6" id="KW-1185">Reference proteome</keyword>
<dbReference type="Pfam" id="PF13812">
    <property type="entry name" value="PPR_3"/>
    <property type="match status" value="2"/>
</dbReference>
<evidence type="ECO:0000256" key="1">
    <source>
        <dbReference type="ARBA" id="ARBA00022737"/>
    </source>
</evidence>
<feature type="domain" description="PROP1-like PPR" evidence="4">
    <location>
        <begin position="200"/>
        <end position="307"/>
    </location>
</feature>
<dbReference type="GO" id="GO:0003730">
    <property type="term" value="F:mRNA 3'-UTR binding"/>
    <property type="evidence" value="ECO:0007669"/>
    <property type="project" value="TreeGrafter"/>
</dbReference>
<dbReference type="NCBIfam" id="TIGR00756">
    <property type="entry name" value="PPR"/>
    <property type="match status" value="3"/>
</dbReference>
<gene>
    <name evidence="5" type="primary">LRPPRC</name>
    <name evidence="5" type="synonym">lrpprc</name>
</gene>
<dbReference type="Gene3D" id="1.25.40.10">
    <property type="entry name" value="Tetratricopeptide repeat domain"/>
    <property type="match status" value="3"/>
</dbReference>
<evidence type="ECO:0000256" key="2">
    <source>
        <dbReference type="PROSITE-ProRule" id="PRU00708"/>
    </source>
</evidence>
<dbReference type="GO" id="GO:0005739">
    <property type="term" value="C:mitochondrion"/>
    <property type="evidence" value="ECO:0007669"/>
    <property type="project" value="TreeGrafter"/>
</dbReference>
<feature type="region of interest" description="Disordered" evidence="3">
    <location>
        <begin position="1356"/>
        <end position="1376"/>
    </location>
</feature>
<proteinExistence type="predicted"/>
<keyword evidence="1" id="KW-0677">Repeat</keyword>
<feature type="repeat" description="PPR" evidence="2">
    <location>
        <begin position="173"/>
        <end position="207"/>
    </location>
</feature>
<dbReference type="PROSITE" id="PS51375">
    <property type="entry name" value="PPR"/>
    <property type="match status" value="4"/>
</dbReference>
<evidence type="ECO:0000259" key="4">
    <source>
        <dbReference type="Pfam" id="PF17177"/>
    </source>
</evidence>
<dbReference type="GO" id="GO:0005634">
    <property type="term" value="C:nucleus"/>
    <property type="evidence" value="ECO:0007669"/>
    <property type="project" value="TreeGrafter"/>
</dbReference>
<reference evidence="5" key="1">
    <citation type="submission" date="2021-06" db="EMBL/GenBank/DDBJ databases">
        <authorList>
            <consortium name="Wellcome Sanger Institute Data Sharing"/>
        </authorList>
    </citation>
    <scope>NUCLEOTIDE SEQUENCE [LARGE SCALE GENOMIC DNA]</scope>
</reference>
<dbReference type="InterPro" id="IPR033443">
    <property type="entry name" value="PROP1-like_PPR_dom"/>
</dbReference>
<dbReference type="PANTHER" id="PTHR46669:SF1">
    <property type="entry name" value="LEUCINE-RICH PPR MOTIF-CONTAINING PROTEIN, MITOCHONDRIAL"/>
    <property type="match status" value="1"/>
</dbReference>
<reference evidence="5" key="3">
    <citation type="submission" date="2025-09" db="UniProtKB">
        <authorList>
            <consortium name="Ensembl"/>
        </authorList>
    </citation>
    <scope>IDENTIFICATION</scope>
</reference>
<dbReference type="InterPro" id="IPR002885">
    <property type="entry name" value="PPR_rpt"/>
</dbReference>
<dbReference type="Proteomes" id="UP000694620">
    <property type="component" value="Chromosome 15"/>
</dbReference>
<feature type="repeat" description="PPR" evidence="2">
    <location>
        <begin position="208"/>
        <end position="242"/>
    </location>
</feature>